<dbReference type="InterPro" id="IPR015424">
    <property type="entry name" value="PyrdxlP-dep_Trfase"/>
</dbReference>
<organism evidence="6 7">
    <name type="scientific">Aminobacter carboxidus</name>
    <dbReference type="NCBI Taxonomy" id="376165"/>
    <lineage>
        <taxon>Bacteria</taxon>
        <taxon>Pseudomonadati</taxon>
        <taxon>Pseudomonadota</taxon>
        <taxon>Alphaproteobacteria</taxon>
        <taxon>Hyphomicrobiales</taxon>
        <taxon>Phyllobacteriaceae</taxon>
        <taxon>Aminobacter</taxon>
    </lineage>
</organism>
<gene>
    <name evidence="6" type="ORF">HNQ96_004245</name>
</gene>
<sequence length="421" mass="45351">MNQAVSVKVASVPLEIEQRDAADPLRHLQARFHLPQGKVYLAGNSLGPAPVAAFDDIEAAVRKEWAEGLVQSWNDADWFSLVDTLGDRIGALVGAAAGQTVACDSVSINVYKALHAGLSLRPGRTTIVAEAGSFPTDLYVAEGVVAGRPDIKLLLEGVDADNIEELIDERTAVVLVNHVDYKSGELRDMAALTSRIHAAGAIAVWDLCHSAGVIAVELDACDVDLAIGCTYKYLNCGPGAPAFIYAAKRHQATLRQPLSGWWGHAAPFAFEVGYRPDNGARRLLCGTQPILSLRALNTGLAAIEDVAMADIRAKSLAMSDLFIDLVEQTCRDHGATLVTPRDHAIRGSQVSITFENGYAVVQALMARGIVGDFRAPDMMRFGFAPAYLSFADVYRAAAAFNDVMTSGSWREERFNRRRAVT</sequence>
<dbReference type="UniPathway" id="UPA00253">
    <property type="reaction ID" value="UER00329"/>
</dbReference>
<dbReference type="Pfam" id="PF22580">
    <property type="entry name" value="KYNU_C"/>
    <property type="match status" value="1"/>
</dbReference>
<name>A0A8E1WGC3_9HYPH</name>
<dbReference type="Gene3D" id="3.40.640.10">
    <property type="entry name" value="Type I PLP-dependent aspartate aminotransferase-like (Major domain)"/>
    <property type="match status" value="1"/>
</dbReference>
<dbReference type="PIRSF" id="PIRSF038800">
    <property type="entry name" value="KYNU"/>
    <property type="match status" value="1"/>
</dbReference>
<dbReference type="GO" id="GO:0019441">
    <property type="term" value="P:L-tryptophan catabolic process to kynurenine"/>
    <property type="evidence" value="ECO:0007669"/>
    <property type="project" value="TreeGrafter"/>
</dbReference>
<proteinExistence type="inferred from homology"/>
<evidence type="ECO:0000256" key="2">
    <source>
        <dbReference type="ARBA" id="ARBA00022801"/>
    </source>
</evidence>
<dbReference type="GO" id="GO:0030170">
    <property type="term" value="F:pyridoxal phosphate binding"/>
    <property type="evidence" value="ECO:0007669"/>
    <property type="project" value="UniProtKB-UniRule"/>
</dbReference>
<comment type="catalytic activity">
    <reaction evidence="5">
        <text>L-kynurenine + H2O = anthranilate + L-alanine + H(+)</text>
        <dbReference type="Rhea" id="RHEA:16813"/>
        <dbReference type="ChEBI" id="CHEBI:15377"/>
        <dbReference type="ChEBI" id="CHEBI:15378"/>
        <dbReference type="ChEBI" id="CHEBI:16567"/>
        <dbReference type="ChEBI" id="CHEBI:57959"/>
        <dbReference type="ChEBI" id="CHEBI:57972"/>
        <dbReference type="EC" id="3.7.1.3"/>
    </reaction>
</comment>
<keyword evidence="1 5" id="KW-0662">Pyridine nucleotide biosynthesis</keyword>
<comment type="similarity">
    <text evidence="5">Belongs to the kynureninase family.</text>
</comment>
<dbReference type="NCBIfam" id="TIGR01814">
    <property type="entry name" value="kynureninase"/>
    <property type="match status" value="1"/>
</dbReference>
<comment type="cofactor">
    <cofactor evidence="5">
        <name>pyridoxal 5'-phosphate</name>
        <dbReference type="ChEBI" id="CHEBI:597326"/>
    </cofactor>
</comment>
<evidence type="ECO:0000256" key="1">
    <source>
        <dbReference type="ARBA" id="ARBA00022642"/>
    </source>
</evidence>
<protein>
    <recommendedName>
        <fullName evidence="4 5">Kynureninase</fullName>
        <ecNumber evidence="4 5">3.7.1.3</ecNumber>
    </recommendedName>
</protein>
<dbReference type="GO" id="GO:0043420">
    <property type="term" value="P:anthranilate metabolic process"/>
    <property type="evidence" value="ECO:0007669"/>
    <property type="project" value="TreeGrafter"/>
</dbReference>
<dbReference type="SUPFAM" id="SSF53383">
    <property type="entry name" value="PLP-dependent transferases"/>
    <property type="match status" value="1"/>
</dbReference>
<dbReference type="Gene3D" id="3.90.1150.10">
    <property type="entry name" value="Aspartate Aminotransferase, domain 1"/>
    <property type="match status" value="1"/>
</dbReference>
<dbReference type="EC" id="3.7.1.3" evidence="4 5"/>
<reference evidence="6 7" key="1">
    <citation type="submission" date="2020-08" db="EMBL/GenBank/DDBJ databases">
        <title>Genomic Encyclopedia of Type Strains, Phase IV (KMG-IV): sequencing the most valuable type-strain genomes for metagenomic binning, comparative biology and taxonomic classification.</title>
        <authorList>
            <person name="Goeker M."/>
        </authorList>
    </citation>
    <scope>NUCLEOTIDE SEQUENCE [LARGE SCALE GENOMIC DNA]</scope>
    <source>
        <strain evidence="6 7">DSM 17454</strain>
    </source>
</reference>
<comment type="pathway">
    <text evidence="5">Cofactor biosynthesis; NAD(+) biosynthesis; quinolinate from L-kynurenine: step 2/3.</text>
</comment>
<keyword evidence="3 5" id="KW-0663">Pyridoxal phosphate</keyword>
<evidence type="ECO:0000256" key="4">
    <source>
        <dbReference type="NCBIfam" id="TIGR01814"/>
    </source>
</evidence>
<dbReference type="RefSeq" id="WP_184770797.1">
    <property type="nucleotide sequence ID" value="NZ_JACHGI010000009.1"/>
</dbReference>
<dbReference type="InterPro" id="IPR015422">
    <property type="entry name" value="PyrdxlP-dep_Trfase_small"/>
</dbReference>
<comment type="pathway">
    <text evidence="5">Amino-acid degradation; L-kynurenine degradation; L-alanine and anthranilate from L-kynurenine: step 1/1.</text>
</comment>
<dbReference type="UniPathway" id="UPA00334">
    <property type="reaction ID" value="UER00455"/>
</dbReference>
<comment type="subunit">
    <text evidence="5">Homodimer.</text>
</comment>
<accession>A0A8E1WGC3</accession>
<dbReference type="Proteomes" id="UP000532373">
    <property type="component" value="Unassembled WGS sequence"/>
</dbReference>
<dbReference type="InterPro" id="IPR010111">
    <property type="entry name" value="Kynureninase"/>
</dbReference>
<evidence type="ECO:0000313" key="7">
    <source>
        <dbReference type="Proteomes" id="UP000532373"/>
    </source>
</evidence>
<dbReference type="AlphaFoldDB" id="A0A8E1WGC3"/>
<dbReference type="InterPro" id="IPR015421">
    <property type="entry name" value="PyrdxlP-dep_Trfase_major"/>
</dbReference>
<comment type="catalytic activity">
    <reaction evidence="5">
        <text>3-hydroxy-L-kynurenine + H2O = 3-hydroxyanthranilate + L-alanine + H(+)</text>
        <dbReference type="Rhea" id="RHEA:25143"/>
        <dbReference type="ChEBI" id="CHEBI:15377"/>
        <dbReference type="ChEBI" id="CHEBI:15378"/>
        <dbReference type="ChEBI" id="CHEBI:36559"/>
        <dbReference type="ChEBI" id="CHEBI:57972"/>
        <dbReference type="ChEBI" id="CHEBI:58125"/>
        <dbReference type="EC" id="3.7.1.3"/>
    </reaction>
</comment>
<dbReference type="GO" id="GO:0030429">
    <property type="term" value="F:kynureninase activity"/>
    <property type="evidence" value="ECO:0007669"/>
    <property type="project" value="UniProtKB-UniRule"/>
</dbReference>
<evidence type="ECO:0000256" key="5">
    <source>
        <dbReference type="PIRNR" id="PIRNR038800"/>
    </source>
</evidence>
<dbReference type="EMBL" id="JACHGI010000009">
    <property type="protein sequence ID" value="MBB6468361.1"/>
    <property type="molecule type" value="Genomic_DNA"/>
</dbReference>
<dbReference type="GO" id="GO:0005737">
    <property type="term" value="C:cytoplasm"/>
    <property type="evidence" value="ECO:0007669"/>
    <property type="project" value="UniProtKB-UniRule"/>
</dbReference>
<evidence type="ECO:0000256" key="3">
    <source>
        <dbReference type="ARBA" id="ARBA00022898"/>
    </source>
</evidence>
<dbReference type="GO" id="GO:0097053">
    <property type="term" value="P:L-kynurenine catabolic process"/>
    <property type="evidence" value="ECO:0007669"/>
    <property type="project" value="UniProtKB-UniPathway"/>
</dbReference>
<evidence type="ECO:0000313" key="6">
    <source>
        <dbReference type="EMBL" id="MBB6468361.1"/>
    </source>
</evidence>
<comment type="function">
    <text evidence="5">Catalyzes the cleavage of L-kynurenine (L-Kyn) and L-3-hydroxykynurenine (L-3OHKyn) into anthranilic acid (AA) and 3-hydroxyanthranilic acid (3-OHAA), respectively.</text>
</comment>
<dbReference type="GO" id="GO:0009435">
    <property type="term" value="P:NAD+ biosynthetic process"/>
    <property type="evidence" value="ECO:0007669"/>
    <property type="project" value="UniProtKB-UniRule"/>
</dbReference>
<dbReference type="PANTHER" id="PTHR14084:SF0">
    <property type="entry name" value="KYNURENINASE"/>
    <property type="match status" value="1"/>
</dbReference>
<dbReference type="PANTHER" id="PTHR14084">
    <property type="entry name" value="KYNURENINASE"/>
    <property type="match status" value="1"/>
</dbReference>
<keyword evidence="2 5" id="KW-0378">Hydrolase</keyword>
<comment type="caution">
    <text evidence="6">The sequence shown here is derived from an EMBL/GenBank/DDBJ whole genome shotgun (WGS) entry which is preliminary data.</text>
</comment>